<reference evidence="1" key="1">
    <citation type="journal article" date="2021" name="Nat. Commun.">
        <title>Genetic determinants of endophytism in the Arabidopsis root mycobiome.</title>
        <authorList>
            <person name="Mesny F."/>
            <person name="Miyauchi S."/>
            <person name="Thiergart T."/>
            <person name="Pickel B."/>
            <person name="Atanasova L."/>
            <person name="Karlsson M."/>
            <person name="Huettel B."/>
            <person name="Barry K.W."/>
            <person name="Haridas S."/>
            <person name="Chen C."/>
            <person name="Bauer D."/>
            <person name="Andreopoulos W."/>
            <person name="Pangilinan J."/>
            <person name="LaButti K."/>
            <person name="Riley R."/>
            <person name="Lipzen A."/>
            <person name="Clum A."/>
            <person name="Drula E."/>
            <person name="Henrissat B."/>
            <person name="Kohler A."/>
            <person name="Grigoriev I.V."/>
            <person name="Martin F.M."/>
            <person name="Hacquard S."/>
        </authorList>
    </citation>
    <scope>NUCLEOTIDE SEQUENCE</scope>
    <source>
        <strain evidence="1">MPI-CAGE-AT-0021</strain>
    </source>
</reference>
<comment type="caution">
    <text evidence="1">The sequence shown here is derived from an EMBL/GenBank/DDBJ whole genome shotgun (WGS) entry which is preliminary data.</text>
</comment>
<protein>
    <submittedName>
        <fullName evidence="1">Uncharacterized protein</fullName>
    </submittedName>
</protein>
<evidence type="ECO:0000313" key="2">
    <source>
        <dbReference type="Proteomes" id="UP000717696"/>
    </source>
</evidence>
<dbReference type="AlphaFoldDB" id="A0A9P9IZM3"/>
<gene>
    <name evidence="1" type="ORF">B0J13DRAFT_80777</name>
</gene>
<dbReference type="Proteomes" id="UP000717696">
    <property type="component" value="Unassembled WGS sequence"/>
</dbReference>
<accession>A0A9P9IZM3</accession>
<dbReference type="EMBL" id="JAGMUU010000016">
    <property type="protein sequence ID" value="KAH7136775.1"/>
    <property type="molecule type" value="Genomic_DNA"/>
</dbReference>
<name>A0A9P9IZM3_9HYPO</name>
<proteinExistence type="predicted"/>
<keyword evidence="2" id="KW-1185">Reference proteome</keyword>
<organism evidence="1 2">
    <name type="scientific">Dactylonectria estremocensis</name>
    <dbReference type="NCBI Taxonomy" id="1079267"/>
    <lineage>
        <taxon>Eukaryota</taxon>
        <taxon>Fungi</taxon>
        <taxon>Dikarya</taxon>
        <taxon>Ascomycota</taxon>
        <taxon>Pezizomycotina</taxon>
        <taxon>Sordariomycetes</taxon>
        <taxon>Hypocreomycetidae</taxon>
        <taxon>Hypocreales</taxon>
        <taxon>Nectriaceae</taxon>
        <taxon>Dactylonectria</taxon>
    </lineage>
</organism>
<evidence type="ECO:0000313" key="1">
    <source>
        <dbReference type="EMBL" id="KAH7136775.1"/>
    </source>
</evidence>
<sequence>MARYHSFPTSTAAPSLKDRGKGLFLFGAAFPAGLGLRWRGRGYHNEEEMGRRENPWLMRSDCRCTYITMEYMLREDAYCDGILMTRDRGVENEITLSSGSGLEDLPSLRDPSIVLLFCNHLNRQLPSCNNIHRLHPVKCRVSIDVQFLEHVMCTSGPFIHSLLSLPPFLIDAFAGAQIAGWLFPAPPGVPCHRPKTPVCRGCFSLTRLMDCLPRHHGKHARPSYLCQLRNRCRLPFRS</sequence>